<dbReference type="InterPro" id="IPR045175">
    <property type="entry name" value="M28_fam"/>
</dbReference>
<evidence type="ECO:0000256" key="2">
    <source>
        <dbReference type="ARBA" id="ARBA00004477"/>
    </source>
</evidence>
<keyword evidence="4" id="KW-0645">Protease</keyword>
<dbReference type="InterPro" id="IPR048024">
    <property type="entry name" value="Fxna-like_M28_dom"/>
</dbReference>
<keyword evidence="19" id="KW-1185">Reference proteome</keyword>
<evidence type="ECO:0000256" key="9">
    <source>
        <dbReference type="ARBA" id="ARBA00022833"/>
    </source>
</evidence>
<feature type="transmembrane region" description="Helical" evidence="15">
    <location>
        <begin position="522"/>
        <end position="545"/>
    </location>
</feature>
<feature type="transmembrane region" description="Helical" evidence="15">
    <location>
        <begin position="476"/>
        <end position="501"/>
    </location>
</feature>
<dbReference type="Pfam" id="PF22248">
    <property type="entry name" value="ERMP1_C"/>
    <property type="match status" value="1"/>
</dbReference>
<dbReference type="GO" id="GO:0006508">
    <property type="term" value="P:proteolysis"/>
    <property type="evidence" value="ECO:0007669"/>
    <property type="project" value="UniProtKB-KW"/>
</dbReference>
<feature type="domain" description="Endoplasmic reticulum metallopeptidase 1-like C-terminal" evidence="17">
    <location>
        <begin position="675"/>
        <end position="878"/>
    </location>
</feature>
<dbReference type="CDD" id="cd03875">
    <property type="entry name" value="M28_Fxna_like"/>
    <property type="match status" value="1"/>
</dbReference>
<evidence type="ECO:0000256" key="8">
    <source>
        <dbReference type="ARBA" id="ARBA00022824"/>
    </source>
</evidence>
<feature type="transmembrane region" description="Helical" evidence="15">
    <location>
        <begin position="602"/>
        <end position="623"/>
    </location>
</feature>
<evidence type="ECO:0000256" key="7">
    <source>
        <dbReference type="ARBA" id="ARBA00022801"/>
    </source>
</evidence>
<dbReference type="FunFam" id="3.40.630.10:FF:000008">
    <property type="entry name" value="Endoplasmic reticulum metallopeptidase 1"/>
    <property type="match status" value="1"/>
</dbReference>
<comment type="cofactor">
    <cofactor evidence="1">
        <name>Zn(2+)</name>
        <dbReference type="ChEBI" id="CHEBI:29105"/>
    </cofactor>
</comment>
<dbReference type="GO" id="GO:0046872">
    <property type="term" value="F:metal ion binding"/>
    <property type="evidence" value="ECO:0007669"/>
    <property type="project" value="UniProtKB-KW"/>
</dbReference>
<evidence type="ECO:0000259" key="16">
    <source>
        <dbReference type="Pfam" id="PF04389"/>
    </source>
</evidence>
<keyword evidence="11" id="KW-0482">Metalloprotease</keyword>
<dbReference type="PANTHER" id="PTHR12147:SF11">
    <property type="entry name" value="ENDOPLASMIC RETICULUM METALLOPEPTIDASE 1-B-RELATED"/>
    <property type="match status" value="1"/>
</dbReference>
<evidence type="ECO:0000256" key="15">
    <source>
        <dbReference type="SAM" id="Phobius"/>
    </source>
</evidence>
<keyword evidence="10 15" id="KW-1133">Transmembrane helix</keyword>
<evidence type="ECO:0000256" key="10">
    <source>
        <dbReference type="ARBA" id="ARBA00022989"/>
    </source>
</evidence>
<dbReference type="Proteomes" id="UP001176961">
    <property type="component" value="Unassembled WGS sequence"/>
</dbReference>
<feature type="transmembrane region" description="Helical" evidence="15">
    <location>
        <begin position="70"/>
        <end position="87"/>
    </location>
</feature>
<protein>
    <recommendedName>
        <fullName evidence="14">FXNA-like protease</fullName>
    </recommendedName>
</protein>
<evidence type="ECO:0000256" key="3">
    <source>
        <dbReference type="ARBA" id="ARBA00010918"/>
    </source>
</evidence>
<name>A0AA36HDF0_CYLNA</name>
<dbReference type="InterPro" id="IPR053973">
    <property type="entry name" value="ERMP1-like_C"/>
</dbReference>
<dbReference type="PANTHER" id="PTHR12147">
    <property type="entry name" value="METALLOPEPTIDASE M28 FAMILY MEMBER"/>
    <property type="match status" value="1"/>
</dbReference>
<accession>A0AA36HDF0</accession>
<dbReference type="GO" id="GO:0005789">
    <property type="term" value="C:endoplasmic reticulum membrane"/>
    <property type="evidence" value="ECO:0007669"/>
    <property type="project" value="UniProtKB-SubCell"/>
</dbReference>
<dbReference type="SUPFAM" id="SSF53187">
    <property type="entry name" value="Zn-dependent exopeptidases"/>
    <property type="match status" value="1"/>
</dbReference>
<keyword evidence="8" id="KW-0256">Endoplasmic reticulum</keyword>
<evidence type="ECO:0000256" key="1">
    <source>
        <dbReference type="ARBA" id="ARBA00001947"/>
    </source>
</evidence>
<dbReference type="AlphaFoldDB" id="A0AA36HDF0"/>
<evidence type="ECO:0000256" key="11">
    <source>
        <dbReference type="ARBA" id="ARBA00023049"/>
    </source>
</evidence>
<feature type="transmembrane region" description="Helical" evidence="15">
    <location>
        <begin position="565"/>
        <end position="590"/>
    </location>
</feature>
<dbReference type="InterPro" id="IPR007484">
    <property type="entry name" value="Peptidase_M28"/>
</dbReference>
<evidence type="ECO:0000313" key="18">
    <source>
        <dbReference type="EMBL" id="CAJ0607928.1"/>
    </source>
</evidence>
<feature type="transmembrane region" description="Helical" evidence="15">
    <location>
        <begin position="445"/>
        <end position="470"/>
    </location>
</feature>
<evidence type="ECO:0000256" key="6">
    <source>
        <dbReference type="ARBA" id="ARBA00022723"/>
    </source>
</evidence>
<keyword evidence="12 15" id="KW-0472">Membrane</keyword>
<comment type="caution">
    <text evidence="18">The sequence shown here is derived from an EMBL/GenBank/DDBJ whole genome shotgun (WGS) entry which is preliminary data.</text>
</comment>
<dbReference type="Gene3D" id="3.40.630.10">
    <property type="entry name" value="Zn peptidases"/>
    <property type="match status" value="1"/>
</dbReference>
<evidence type="ECO:0000313" key="19">
    <source>
        <dbReference type="Proteomes" id="UP001176961"/>
    </source>
</evidence>
<keyword evidence="6" id="KW-0479">Metal-binding</keyword>
<proteinExistence type="inferred from homology"/>
<dbReference type="Pfam" id="PF04389">
    <property type="entry name" value="Peptidase_M28"/>
    <property type="match status" value="1"/>
</dbReference>
<reference evidence="18" key="1">
    <citation type="submission" date="2023-07" db="EMBL/GenBank/DDBJ databases">
        <authorList>
            <consortium name="CYATHOMIX"/>
        </authorList>
    </citation>
    <scope>NUCLEOTIDE SEQUENCE</scope>
    <source>
        <strain evidence="18">N/A</strain>
    </source>
</reference>
<evidence type="ECO:0000256" key="14">
    <source>
        <dbReference type="ARBA" id="ARBA00078796"/>
    </source>
</evidence>
<evidence type="ECO:0000256" key="4">
    <source>
        <dbReference type="ARBA" id="ARBA00022670"/>
    </source>
</evidence>
<dbReference type="GO" id="GO:0008235">
    <property type="term" value="F:metalloexopeptidase activity"/>
    <property type="evidence" value="ECO:0007669"/>
    <property type="project" value="InterPro"/>
</dbReference>
<feature type="transmembrane region" description="Helical" evidence="15">
    <location>
        <begin position="414"/>
        <end position="433"/>
    </location>
</feature>
<keyword evidence="13" id="KW-0325">Glycoprotein</keyword>
<evidence type="ECO:0000259" key="17">
    <source>
        <dbReference type="Pfam" id="PF22248"/>
    </source>
</evidence>
<keyword evidence="9" id="KW-0862">Zinc</keyword>
<gene>
    <name evidence="18" type="ORF">CYNAS_LOCUS19911</name>
</gene>
<evidence type="ECO:0000256" key="13">
    <source>
        <dbReference type="ARBA" id="ARBA00023180"/>
    </source>
</evidence>
<evidence type="ECO:0000256" key="12">
    <source>
        <dbReference type="ARBA" id="ARBA00023136"/>
    </source>
</evidence>
<keyword evidence="7" id="KW-0378">Hydrolase</keyword>
<sequence>MKRRVKEDYRGIMPSPKALAFITLATPSSFISFEAMRFFKAKDDADAPLMPVEYSNSDSDLSKEFGARHWIVIILYLIGLIGASVYLHKALPDALPAEKDSNNFSELRARRFLFQLSNFGPKPAGSQACEKFTRNHILEELRMIKAAASASFEISEQYATGCFDIPRFDTDGFTICYKNVSNVAARLSKDTKPNKPAILLNCHYDSWPTSSGGSDDLISCALMMEIIRLLAHQPESLRYDVIFLFNGAEESSLQGAHGFITQHQWRHVVRAFINLEASGSGGRELLFQAGPANQWLLNSYLAAAVHPHCSIIGQEIFQSGRFPGDTDFRVFRDHGRVPGLDLAFVQNGYWWHTEFDEARRITPGSLQRAGENVYATLLHLLNSPYLEKPSEFGDQKNVFFDFLGLFVVVYSEDISNAINAILIIAVLISAANHMRKNSEVYRTAVTNYVCVIVTMVAVTYLMTNLTLLIWGAMPWYSIHGLAVLIYGIPTFWAGTSTMTFLATRMDQSQREESAVAIGKVHLTLLAVVLALCSIKGIASGFIFAFMLLQVIEDVLPLSTEWKTLVVHLILCTPSYSMIIYLTEMCLSIFIPIMGRTGSNPELFIAAFTNLPSFVIVLSLLPMLTVTRTNRTQEETKIRNFFEMIGGVFVAAAIVLFILCFLHKSPYNHSDAYPVARRIQIFHANRALYNKDDGVRVRDSPLYVIAQDYRGATDIPFVDGNYTVPQCQYESPYCEIPLYFPTRSRIQDRHIRYRVFDDRPEIPATKINMVHKEEGENRLIYDFLIQGSGQISVFLIPQSGWQIANCSVSEPKSEATTRPLFLFLTCSGKNCGDWTFKIVLTHPGNPVKDDETQLLVGAASHYLHGPNMQSTTIKRILAEIVNKRQYDPAWSIAASAWNVDMIYRYF</sequence>
<evidence type="ECO:0000256" key="5">
    <source>
        <dbReference type="ARBA" id="ARBA00022692"/>
    </source>
</evidence>
<feature type="domain" description="Peptidase M28" evidence="16">
    <location>
        <begin position="182"/>
        <end position="375"/>
    </location>
</feature>
<comment type="similarity">
    <text evidence="3">Belongs to the peptidase M28 family.</text>
</comment>
<feature type="transmembrane region" description="Helical" evidence="15">
    <location>
        <begin position="643"/>
        <end position="661"/>
    </location>
</feature>
<comment type="subcellular location">
    <subcellularLocation>
        <location evidence="2">Endoplasmic reticulum membrane</location>
        <topology evidence="2">Multi-pass membrane protein</topology>
    </subcellularLocation>
</comment>
<organism evidence="18 19">
    <name type="scientific">Cylicocyclus nassatus</name>
    <name type="common">Nematode worm</name>
    <dbReference type="NCBI Taxonomy" id="53992"/>
    <lineage>
        <taxon>Eukaryota</taxon>
        <taxon>Metazoa</taxon>
        <taxon>Ecdysozoa</taxon>
        <taxon>Nematoda</taxon>
        <taxon>Chromadorea</taxon>
        <taxon>Rhabditida</taxon>
        <taxon>Rhabditina</taxon>
        <taxon>Rhabditomorpha</taxon>
        <taxon>Strongyloidea</taxon>
        <taxon>Strongylidae</taxon>
        <taxon>Cylicocyclus</taxon>
    </lineage>
</organism>
<keyword evidence="5 15" id="KW-0812">Transmembrane</keyword>
<dbReference type="EMBL" id="CATQJL010000316">
    <property type="protein sequence ID" value="CAJ0607928.1"/>
    <property type="molecule type" value="Genomic_DNA"/>
</dbReference>